<name>A0AAP9NSB7_9GAMM</name>
<keyword evidence="2" id="KW-1185">Reference proteome</keyword>
<protein>
    <submittedName>
        <fullName evidence="1">Uncharacterized protein</fullName>
    </submittedName>
</protein>
<gene>
    <name evidence="1" type="ORF">FX987_05092</name>
</gene>
<organism evidence="1 2">
    <name type="scientific">Vreelandella titanicae</name>
    <dbReference type="NCBI Taxonomy" id="664683"/>
    <lineage>
        <taxon>Bacteria</taxon>
        <taxon>Pseudomonadati</taxon>
        <taxon>Pseudomonadota</taxon>
        <taxon>Gammaproteobacteria</taxon>
        <taxon>Oceanospirillales</taxon>
        <taxon>Halomonadaceae</taxon>
        <taxon>Vreelandella</taxon>
    </lineage>
</organism>
<dbReference type="Proteomes" id="UP000509761">
    <property type="component" value="Chromosome"/>
</dbReference>
<dbReference type="AlphaFoldDB" id="A0AAP9NSB7"/>
<sequence>MNCPVTLEEVHITVAQYLFATPVDEANSRAEAGTHSIFWVSGLSGRWSPLAPSNP</sequence>
<evidence type="ECO:0000313" key="2">
    <source>
        <dbReference type="Proteomes" id="UP000509761"/>
    </source>
</evidence>
<reference evidence="1 2" key="1">
    <citation type="submission" date="2019-12" db="EMBL/GenBank/DDBJ databases">
        <title>Genome sequencing and assembly of endphytes of Porphyra tenera.</title>
        <authorList>
            <person name="Park J.M."/>
            <person name="Shin R."/>
            <person name="Jo S.H."/>
        </authorList>
    </citation>
    <scope>NUCLEOTIDE SEQUENCE [LARGE SCALE GENOMIC DNA]</scope>
    <source>
        <strain evidence="1 2">GPM3</strain>
    </source>
</reference>
<accession>A0AAP9NSB7</accession>
<evidence type="ECO:0000313" key="1">
    <source>
        <dbReference type="EMBL" id="QKS27271.1"/>
    </source>
</evidence>
<proteinExistence type="predicted"/>
<dbReference type="EMBL" id="CP054580">
    <property type="protein sequence ID" value="QKS27271.1"/>
    <property type="molecule type" value="Genomic_DNA"/>
</dbReference>